<keyword evidence="2" id="KW-0547">Nucleotide-binding</keyword>
<evidence type="ECO:0000256" key="1">
    <source>
        <dbReference type="ARBA" id="ARBA00008791"/>
    </source>
</evidence>
<keyword evidence="3" id="KW-0067">ATP-binding</keyword>
<proteinExistence type="inferred from homology"/>
<organism evidence="5 6">
    <name type="scientific">Plasticicumulans lactativorans</name>
    <dbReference type="NCBI Taxonomy" id="1133106"/>
    <lineage>
        <taxon>Bacteria</taxon>
        <taxon>Pseudomonadati</taxon>
        <taxon>Pseudomonadota</taxon>
        <taxon>Gammaproteobacteria</taxon>
        <taxon>Candidatus Competibacteraceae</taxon>
        <taxon>Plasticicumulans</taxon>
    </lineage>
</organism>
<keyword evidence="6" id="KW-1185">Reference proteome</keyword>
<dbReference type="InterPro" id="IPR006015">
    <property type="entry name" value="Universal_stress_UspA"/>
</dbReference>
<protein>
    <submittedName>
        <fullName evidence="5">Nucleotide-binding universal stress UspA family protein</fullName>
    </submittedName>
</protein>
<dbReference type="InterPro" id="IPR006016">
    <property type="entry name" value="UspA"/>
</dbReference>
<accession>A0A4R2LCL2</accession>
<evidence type="ECO:0000313" key="5">
    <source>
        <dbReference type="EMBL" id="TCO82102.1"/>
    </source>
</evidence>
<dbReference type="RefSeq" id="WP_132540469.1">
    <property type="nucleotide sequence ID" value="NZ_SLWY01000006.1"/>
</dbReference>
<dbReference type="AlphaFoldDB" id="A0A4R2LCL2"/>
<comment type="caution">
    <text evidence="5">The sequence shown here is derived from an EMBL/GenBank/DDBJ whole genome shotgun (WGS) entry which is preliminary data.</text>
</comment>
<gene>
    <name evidence="5" type="ORF">EV699_106199</name>
</gene>
<evidence type="ECO:0000313" key="6">
    <source>
        <dbReference type="Proteomes" id="UP000295765"/>
    </source>
</evidence>
<dbReference type="PRINTS" id="PR01438">
    <property type="entry name" value="UNVRSLSTRESS"/>
</dbReference>
<name>A0A4R2LCL2_9GAMM</name>
<reference evidence="5 6" key="1">
    <citation type="submission" date="2019-03" db="EMBL/GenBank/DDBJ databases">
        <title>Genomic Encyclopedia of Type Strains, Phase IV (KMG-IV): sequencing the most valuable type-strain genomes for metagenomic binning, comparative biology and taxonomic classification.</title>
        <authorList>
            <person name="Goeker M."/>
        </authorList>
    </citation>
    <scope>NUCLEOTIDE SEQUENCE [LARGE SCALE GENOMIC DNA]</scope>
    <source>
        <strain evidence="5 6">DSM 25287</strain>
    </source>
</reference>
<dbReference type="SUPFAM" id="SSF52402">
    <property type="entry name" value="Adenine nucleotide alpha hydrolases-like"/>
    <property type="match status" value="1"/>
</dbReference>
<dbReference type="InterPro" id="IPR014729">
    <property type="entry name" value="Rossmann-like_a/b/a_fold"/>
</dbReference>
<dbReference type="CDD" id="cd00293">
    <property type="entry name" value="USP-like"/>
    <property type="match status" value="1"/>
</dbReference>
<dbReference type="PANTHER" id="PTHR46268:SF27">
    <property type="entry name" value="UNIVERSAL STRESS PROTEIN RV2623"/>
    <property type="match status" value="1"/>
</dbReference>
<dbReference type="GO" id="GO:0005524">
    <property type="term" value="F:ATP binding"/>
    <property type="evidence" value="ECO:0007669"/>
    <property type="project" value="UniProtKB-KW"/>
</dbReference>
<dbReference type="Gene3D" id="3.40.50.620">
    <property type="entry name" value="HUPs"/>
    <property type="match status" value="1"/>
</dbReference>
<feature type="domain" description="UspA" evidence="4">
    <location>
        <begin position="6"/>
        <end position="157"/>
    </location>
</feature>
<dbReference type="PANTHER" id="PTHR46268">
    <property type="entry name" value="STRESS RESPONSE PROTEIN NHAX"/>
    <property type="match status" value="1"/>
</dbReference>
<dbReference type="Pfam" id="PF00582">
    <property type="entry name" value="Usp"/>
    <property type="match status" value="1"/>
</dbReference>
<evidence type="ECO:0000256" key="2">
    <source>
        <dbReference type="ARBA" id="ARBA00022741"/>
    </source>
</evidence>
<evidence type="ECO:0000259" key="4">
    <source>
        <dbReference type="Pfam" id="PF00582"/>
    </source>
</evidence>
<sequence length="160" mass="17084">MTYAINNILYSTDLGPRSLEVFHHAVGLAARFQAKLTVVTVIEAAGDYANVALDSYVPADIVAQIRQDGVARIRENIDARIAAYQENHPEVDVRGLISEVKILEGAAADALLNEAKASGADMIVLGSHGHTALGEMLIGSVAHKVTMRAQVPVVLVPINY</sequence>
<comment type="similarity">
    <text evidence="1">Belongs to the universal stress protein A family.</text>
</comment>
<dbReference type="EMBL" id="SLWY01000006">
    <property type="protein sequence ID" value="TCO82102.1"/>
    <property type="molecule type" value="Genomic_DNA"/>
</dbReference>
<dbReference type="Proteomes" id="UP000295765">
    <property type="component" value="Unassembled WGS sequence"/>
</dbReference>
<evidence type="ECO:0000256" key="3">
    <source>
        <dbReference type="ARBA" id="ARBA00022840"/>
    </source>
</evidence>
<dbReference type="OrthoDB" id="5877096at2"/>